<comment type="caution">
    <text evidence="6">The sequence shown here is derived from an EMBL/GenBank/DDBJ whole genome shotgun (WGS) entry which is preliminary data.</text>
</comment>
<reference evidence="6" key="1">
    <citation type="submission" date="2019-11" db="EMBL/GenBank/DDBJ databases">
        <title>Microbial mats filling the niche in hypersaline microbial mats.</title>
        <authorList>
            <person name="Wong H.L."/>
            <person name="Macleod F.I."/>
            <person name="White R.A. III"/>
            <person name="Burns B.P."/>
        </authorList>
    </citation>
    <scope>NUCLEOTIDE SEQUENCE</scope>
    <source>
        <strain evidence="6">Bin_327</strain>
    </source>
</reference>
<dbReference type="InterPro" id="IPR011356">
    <property type="entry name" value="Leucine_aapep/pepB"/>
</dbReference>
<dbReference type="GO" id="GO:0005737">
    <property type="term" value="C:cytoplasm"/>
    <property type="evidence" value="ECO:0007669"/>
    <property type="project" value="InterPro"/>
</dbReference>
<dbReference type="EMBL" id="WJKJ01000196">
    <property type="protein sequence ID" value="MBD3364753.1"/>
    <property type="molecule type" value="Genomic_DNA"/>
</dbReference>
<accession>A0A9D5QCJ6</accession>
<dbReference type="InterPro" id="IPR000819">
    <property type="entry name" value="Peptidase_M17_C"/>
</dbReference>
<dbReference type="Proteomes" id="UP000630660">
    <property type="component" value="Unassembled WGS sequence"/>
</dbReference>
<dbReference type="InterPro" id="IPR043472">
    <property type="entry name" value="Macro_dom-like"/>
</dbReference>
<feature type="non-terminal residue" evidence="6">
    <location>
        <position position="385"/>
    </location>
</feature>
<evidence type="ECO:0000313" key="6">
    <source>
        <dbReference type="EMBL" id="MBD3364753.1"/>
    </source>
</evidence>
<evidence type="ECO:0000313" key="7">
    <source>
        <dbReference type="Proteomes" id="UP000630660"/>
    </source>
</evidence>
<feature type="domain" description="Cytosol aminopeptidase" evidence="5">
    <location>
        <begin position="348"/>
        <end position="355"/>
    </location>
</feature>
<dbReference type="SUPFAM" id="SSF53187">
    <property type="entry name" value="Zn-dependent exopeptidases"/>
    <property type="match status" value="1"/>
</dbReference>
<proteinExistence type="inferred from homology"/>
<dbReference type="PRINTS" id="PR00481">
    <property type="entry name" value="LAMNOPPTDASE"/>
</dbReference>
<gene>
    <name evidence="6" type="ORF">GF359_06010</name>
</gene>
<protein>
    <recommendedName>
        <fullName evidence="5">Cytosol aminopeptidase domain-containing protein</fullName>
    </recommendedName>
</protein>
<evidence type="ECO:0000256" key="4">
    <source>
        <dbReference type="ARBA" id="ARBA00022801"/>
    </source>
</evidence>
<name>A0A9D5QCJ6_UNCW3</name>
<dbReference type="SUPFAM" id="SSF52949">
    <property type="entry name" value="Macro domain-like"/>
    <property type="match status" value="1"/>
</dbReference>
<dbReference type="InterPro" id="IPR008283">
    <property type="entry name" value="Peptidase_M17_N"/>
</dbReference>
<dbReference type="Pfam" id="PF02789">
    <property type="entry name" value="Peptidase_M17_N"/>
    <property type="match status" value="1"/>
</dbReference>
<organism evidence="6 7">
    <name type="scientific">candidate division WOR-3 bacterium</name>
    <dbReference type="NCBI Taxonomy" id="2052148"/>
    <lineage>
        <taxon>Bacteria</taxon>
        <taxon>Bacteria division WOR-3</taxon>
    </lineage>
</organism>
<evidence type="ECO:0000256" key="1">
    <source>
        <dbReference type="ARBA" id="ARBA00009528"/>
    </source>
</evidence>
<evidence type="ECO:0000256" key="2">
    <source>
        <dbReference type="ARBA" id="ARBA00022438"/>
    </source>
</evidence>
<keyword evidence="3" id="KW-0645">Protease</keyword>
<dbReference type="AlphaFoldDB" id="A0A9D5QCJ6"/>
<dbReference type="Gene3D" id="3.40.220.10">
    <property type="entry name" value="Leucine Aminopeptidase, subunit E, domain 1"/>
    <property type="match status" value="1"/>
</dbReference>
<keyword evidence="2" id="KW-0031">Aminopeptidase</keyword>
<dbReference type="Gene3D" id="3.40.630.10">
    <property type="entry name" value="Zn peptidases"/>
    <property type="match status" value="1"/>
</dbReference>
<dbReference type="GO" id="GO:0070006">
    <property type="term" value="F:metalloaminopeptidase activity"/>
    <property type="evidence" value="ECO:0007669"/>
    <property type="project" value="InterPro"/>
</dbReference>
<keyword evidence="4" id="KW-0378">Hydrolase</keyword>
<sequence length="385" mass="40170">MKVEVKAGNVASFTTPLVVVNLFKDVKKPGGATGAVDKAINKAISKAISAGEIKGNLGETLLFHTIDNIPAERVLVVGLGTASDFGPEEIRRAAASAVWAAEKLSVKKMTTIVHGAGIGGMKPKLAAEATALGSLLAAYRFDKYKKDEDKKKPALEHLTILERDGNKIDDFASGVVDANAIAWAQNLARELVNEPSNVMTPIEFSLRLEKEVKALGAEVKVFDEKWIQGKGMNLLWGVAKGSSHMPRLVQIRYQGGKKTDPWIGLIGKGVMFDSGGISLKGSSGMEAMKGDMGGGAAVAGAVLAAIKLGVQANILALIPAVFNSPGANAQNPGDIIKGLDGPAVEIISTDAEGRLIMADALSYARESGADYLVDIATLTGASVVA</sequence>
<comment type="similarity">
    <text evidence="1">Belongs to the peptidase M17 family.</text>
</comment>
<dbReference type="PROSITE" id="PS00631">
    <property type="entry name" value="CYTOSOL_AP"/>
    <property type="match status" value="1"/>
</dbReference>
<dbReference type="PANTHER" id="PTHR11963">
    <property type="entry name" value="LEUCINE AMINOPEPTIDASE-RELATED"/>
    <property type="match status" value="1"/>
</dbReference>
<dbReference type="PANTHER" id="PTHR11963:SF23">
    <property type="entry name" value="CYTOSOL AMINOPEPTIDASE"/>
    <property type="match status" value="1"/>
</dbReference>
<dbReference type="GO" id="GO:0006508">
    <property type="term" value="P:proteolysis"/>
    <property type="evidence" value="ECO:0007669"/>
    <property type="project" value="UniProtKB-KW"/>
</dbReference>
<dbReference type="Pfam" id="PF00883">
    <property type="entry name" value="Peptidase_M17"/>
    <property type="match status" value="1"/>
</dbReference>
<evidence type="ECO:0000259" key="5">
    <source>
        <dbReference type="PROSITE" id="PS00631"/>
    </source>
</evidence>
<dbReference type="GO" id="GO:0030145">
    <property type="term" value="F:manganese ion binding"/>
    <property type="evidence" value="ECO:0007669"/>
    <property type="project" value="InterPro"/>
</dbReference>
<evidence type="ECO:0000256" key="3">
    <source>
        <dbReference type="ARBA" id="ARBA00022670"/>
    </source>
</evidence>